<keyword evidence="2" id="KW-1185">Reference proteome</keyword>
<reference evidence="1 2" key="1">
    <citation type="submission" date="2024-10" db="EMBL/GenBank/DDBJ databases">
        <title>Aeromonas and Pseudomonas from the Cagarras Archipelago, Rio de Janeiro, Brazil.</title>
        <authorList>
            <person name="Canellas A.L.B."/>
            <person name="Laport M.S."/>
        </authorList>
    </citation>
    <scope>NUCLEOTIDE SEQUENCE [LARGE SCALE GENOMIC DNA]</scope>
    <source>
        <strain evidence="1 2">CPF-4</strain>
    </source>
</reference>
<organism evidence="1 2">
    <name type="scientific">Pseudomonas kulmbachensis</name>
    <dbReference type="NCBI Taxonomy" id="3043408"/>
    <lineage>
        <taxon>Bacteria</taxon>
        <taxon>Pseudomonadati</taxon>
        <taxon>Pseudomonadota</taxon>
        <taxon>Gammaproteobacteria</taxon>
        <taxon>Pseudomonadales</taxon>
        <taxon>Pseudomonadaceae</taxon>
        <taxon>Pseudomonas</taxon>
    </lineage>
</organism>
<gene>
    <name evidence="1" type="ORF">ACHMWK_05810</name>
</gene>
<sequence>MSLVECGSNILLRGGVKSAVCVALISIAGCFERVNMGAPEITAKNTVSEKIAFKKFSTGEVASKELESARDNPSSWSYFGEMRRVKVVTLADKTVVDFGFGLNSSFEASQLKDEMASRFKSKGSPDFSLTAVATQVWSSLQTKEFKFVLKLLRI</sequence>
<comment type="caution">
    <text evidence="1">The sequence shown here is derived from an EMBL/GenBank/DDBJ whole genome shotgun (WGS) entry which is preliminary data.</text>
</comment>
<evidence type="ECO:0000313" key="2">
    <source>
        <dbReference type="Proteomes" id="UP001609821"/>
    </source>
</evidence>
<evidence type="ECO:0008006" key="3">
    <source>
        <dbReference type="Google" id="ProtNLM"/>
    </source>
</evidence>
<name>A0ABW7LV13_9PSED</name>
<evidence type="ECO:0000313" key="1">
    <source>
        <dbReference type="EMBL" id="MFH6565492.1"/>
    </source>
</evidence>
<accession>A0ABW7LV13</accession>
<dbReference type="RefSeq" id="WP_395246744.1">
    <property type="nucleotide sequence ID" value="NZ_JBINXA010000027.1"/>
</dbReference>
<dbReference type="EMBL" id="JBINXB010000004">
    <property type="protein sequence ID" value="MFH6565492.1"/>
    <property type="molecule type" value="Genomic_DNA"/>
</dbReference>
<proteinExistence type="predicted"/>
<dbReference type="Proteomes" id="UP001609821">
    <property type="component" value="Unassembled WGS sequence"/>
</dbReference>
<protein>
    <recommendedName>
        <fullName evidence="3">Lipoprotein</fullName>
    </recommendedName>
</protein>